<sequence>MPAYSVEILKTNLANTRVVTLIGAEQVELDDQSVLLQVDQFALTANNITYGVAGDMIGYWQFFPAEDGWGRIPVWGMATVVRSEVDGIDAGQRYYGYFPMSSYLVVQPARVSERGFVDGVSHRAALPPTYNQYSRVSPENGYLPEFDRHQMIYRPLFTTSFVLDDFIADNQSFGATNIILSSASSKTSLGLAYLLKNNRNLSVTGLTSAGNLDFVKGLGVYDTVVT</sequence>
<proteinExistence type="predicted"/>
<dbReference type="EMBL" id="JABMOJ010000190">
    <property type="protein sequence ID" value="NQV64739.1"/>
    <property type="molecule type" value="Genomic_DNA"/>
</dbReference>
<reference evidence="1" key="1">
    <citation type="submission" date="2020-05" db="EMBL/GenBank/DDBJ databases">
        <title>Sulfur intermediates as new biogeochemical hubs in an aquatic model microbial ecosystem.</title>
        <authorList>
            <person name="Vigneron A."/>
        </authorList>
    </citation>
    <scope>NUCLEOTIDE SEQUENCE</scope>
    <source>
        <strain evidence="1">Bin.250</strain>
    </source>
</reference>
<feature type="non-terminal residue" evidence="1">
    <location>
        <position position="226"/>
    </location>
</feature>
<dbReference type="Pfam" id="PF11017">
    <property type="entry name" value="DUF2855"/>
    <property type="match status" value="1"/>
</dbReference>
<evidence type="ECO:0000313" key="2">
    <source>
        <dbReference type="Proteomes" id="UP000754644"/>
    </source>
</evidence>
<dbReference type="InterPro" id="IPR021276">
    <property type="entry name" value="DUF2855"/>
</dbReference>
<evidence type="ECO:0000313" key="1">
    <source>
        <dbReference type="EMBL" id="NQV64739.1"/>
    </source>
</evidence>
<name>A0A973A7I0_9GAMM</name>
<organism evidence="1 2">
    <name type="scientific">SAR86 cluster bacterium</name>
    <dbReference type="NCBI Taxonomy" id="2030880"/>
    <lineage>
        <taxon>Bacteria</taxon>
        <taxon>Pseudomonadati</taxon>
        <taxon>Pseudomonadota</taxon>
        <taxon>Gammaproteobacteria</taxon>
        <taxon>SAR86 cluster</taxon>
    </lineage>
</organism>
<accession>A0A973A7I0</accession>
<dbReference type="AlphaFoldDB" id="A0A973A7I0"/>
<protein>
    <submittedName>
        <fullName evidence="1">DUF2855 family protein</fullName>
    </submittedName>
</protein>
<comment type="caution">
    <text evidence="1">The sequence shown here is derived from an EMBL/GenBank/DDBJ whole genome shotgun (WGS) entry which is preliminary data.</text>
</comment>
<gene>
    <name evidence="1" type="ORF">HQ497_05170</name>
</gene>
<dbReference type="Proteomes" id="UP000754644">
    <property type="component" value="Unassembled WGS sequence"/>
</dbReference>